<feature type="transmembrane region" description="Helical" evidence="4">
    <location>
        <begin position="284"/>
        <end position="307"/>
    </location>
</feature>
<gene>
    <name evidence="6" type="ORF">CSOJ01_10476</name>
</gene>
<dbReference type="AlphaFoldDB" id="A0A8H6J036"/>
<name>A0A8H6J036_9PEZI</name>
<evidence type="ECO:0000256" key="3">
    <source>
        <dbReference type="SAM" id="MobiDB-lite"/>
    </source>
</evidence>
<feature type="transmembrane region" description="Helical" evidence="4">
    <location>
        <begin position="442"/>
        <end position="463"/>
    </location>
</feature>
<evidence type="ECO:0000256" key="4">
    <source>
        <dbReference type="SAM" id="Phobius"/>
    </source>
</evidence>
<feature type="transmembrane region" description="Helical" evidence="4">
    <location>
        <begin position="212"/>
        <end position="231"/>
    </location>
</feature>
<feature type="transmembrane region" description="Helical" evidence="4">
    <location>
        <begin position="351"/>
        <end position="371"/>
    </location>
</feature>
<comment type="similarity">
    <text evidence="2">Belongs to the major facilitator superfamily. Monocarboxylate porter (TC 2.A.1.13) family.</text>
</comment>
<feature type="transmembrane region" description="Helical" evidence="4">
    <location>
        <begin position="409"/>
        <end position="430"/>
    </location>
</feature>
<accession>A0A8H6J036</accession>
<dbReference type="InterPro" id="IPR050327">
    <property type="entry name" value="Proton-linked_MCT"/>
</dbReference>
<feature type="domain" description="Major facilitator superfamily (MFS) profile" evidence="5">
    <location>
        <begin position="88"/>
        <end position="468"/>
    </location>
</feature>
<feature type="transmembrane region" description="Helical" evidence="4">
    <location>
        <begin position="91"/>
        <end position="113"/>
    </location>
</feature>
<dbReference type="InterPro" id="IPR020846">
    <property type="entry name" value="MFS_dom"/>
</dbReference>
<dbReference type="EMBL" id="WIGN01000220">
    <property type="protein sequence ID" value="KAF6804024.1"/>
    <property type="molecule type" value="Genomic_DNA"/>
</dbReference>
<dbReference type="InterPro" id="IPR036259">
    <property type="entry name" value="MFS_trans_sf"/>
</dbReference>
<dbReference type="Proteomes" id="UP000652219">
    <property type="component" value="Unassembled WGS sequence"/>
</dbReference>
<dbReference type="PANTHER" id="PTHR11360:SF130">
    <property type="entry name" value="MAJOR FACILITATOR SUPERFAMILY (MFS) PROFILE DOMAIN-CONTAINING PROTEIN-RELATED"/>
    <property type="match status" value="1"/>
</dbReference>
<evidence type="ECO:0000313" key="6">
    <source>
        <dbReference type="EMBL" id="KAF6804024.1"/>
    </source>
</evidence>
<feature type="transmembrane region" description="Helical" evidence="4">
    <location>
        <begin position="377"/>
        <end position="397"/>
    </location>
</feature>
<keyword evidence="7" id="KW-1185">Reference proteome</keyword>
<evidence type="ECO:0000256" key="2">
    <source>
        <dbReference type="ARBA" id="ARBA00006727"/>
    </source>
</evidence>
<dbReference type="Pfam" id="PF07690">
    <property type="entry name" value="MFS_1"/>
    <property type="match status" value="1"/>
</dbReference>
<comment type="caution">
    <text evidence="6">The sequence shown here is derived from an EMBL/GenBank/DDBJ whole genome shotgun (WGS) entry which is preliminary data.</text>
</comment>
<reference evidence="6 7" key="1">
    <citation type="journal article" date="2020" name="Phytopathology">
        <title>Genome Sequence Resources of Colletotrichum truncatum, C. plurivorum, C. musicola, and C. sojae: Four Species Pathogenic to Soybean (Glycine max).</title>
        <authorList>
            <person name="Rogerio F."/>
            <person name="Boufleur T.R."/>
            <person name="Ciampi-Guillardi M."/>
            <person name="Sukno S.A."/>
            <person name="Thon M.R."/>
            <person name="Massola Junior N.S."/>
            <person name="Baroncelli R."/>
        </authorList>
    </citation>
    <scope>NUCLEOTIDE SEQUENCE [LARGE SCALE GENOMIC DNA]</scope>
    <source>
        <strain evidence="6 7">LFN0009</strain>
    </source>
</reference>
<organism evidence="6 7">
    <name type="scientific">Colletotrichum sojae</name>
    <dbReference type="NCBI Taxonomy" id="2175907"/>
    <lineage>
        <taxon>Eukaryota</taxon>
        <taxon>Fungi</taxon>
        <taxon>Dikarya</taxon>
        <taxon>Ascomycota</taxon>
        <taxon>Pezizomycotina</taxon>
        <taxon>Sordariomycetes</taxon>
        <taxon>Hypocreomycetidae</taxon>
        <taxon>Glomerellales</taxon>
        <taxon>Glomerellaceae</taxon>
        <taxon>Colletotrichum</taxon>
        <taxon>Colletotrichum orchidearum species complex</taxon>
    </lineage>
</organism>
<dbReference type="PANTHER" id="PTHR11360">
    <property type="entry name" value="MONOCARBOXYLATE TRANSPORTER"/>
    <property type="match status" value="1"/>
</dbReference>
<dbReference type="GO" id="GO:0022857">
    <property type="term" value="F:transmembrane transporter activity"/>
    <property type="evidence" value="ECO:0007669"/>
    <property type="project" value="InterPro"/>
</dbReference>
<feature type="transmembrane region" description="Helical" evidence="4">
    <location>
        <begin position="322"/>
        <end position="339"/>
    </location>
</feature>
<evidence type="ECO:0000256" key="1">
    <source>
        <dbReference type="ARBA" id="ARBA00004141"/>
    </source>
</evidence>
<dbReference type="Gene3D" id="1.20.1250.20">
    <property type="entry name" value="MFS general substrate transporter like domains"/>
    <property type="match status" value="2"/>
</dbReference>
<keyword evidence="4" id="KW-0472">Membrane</keyword>
<dbReference type="PROSITE" id="PS50850">
    <property type="entry name" value="MFS"/>
    <property type="match status" value="1"/>
</dbReference>
<evidence type="ECO:0000313" key="7">
    <source>
        <dbReference type="Proteomes" id="UP000652219"/>
    </source>
</evidence>
<feature type="transmembrane region" description="Helical" evidence="4">
    <location>
        <begin position="176"/>
        <end position="200"/>
    </location>
</feature>
<evidence type="ECO:0000259" key="5">
    <source>
        <dbReference type="PROSITE" id="PS50850"/>
    </source>
</evidence>
<sequence length="480" mass="51974">MEQNTAPPAVEFGAHDAKHFPERSSSLICKQNKRANKMCAAQEQQPYEPEDQSQRISDGQGSANQTDEEKSAYAVAADLPDGGVVGWVQCVAAFLLVLDGFGFITAFGVFQTIYVERLGKPLQTISWIGSMQIFLLFLLGTISGRAIDAGYFRITLVIGFVFQVGGIFGASFSKTYWQVLLSQGIATGIGNGMHFTALVWLVSQYFSKRRGLALGISSCGAPIGAVIFTLMAKQMIRSASVEWTLRAMGFLVLFNSVIVFIIARPKPASRASAPLLDLPAFKELPYLLFTIGMFFTLLGAYFAYYYVPQFGKKQLKLNDDEALTILLIMSAVGVTGRLIPPYIADRSIKPLRTLVVSIFLSSINLYAWPGVKSQPGLIVWVIAYAFTVNAVQTLFTASMGEVTSDMSKLGVRIGMVFTVISFACLAGPPIGGALVDMAGGNFLYAQMFAGSTMLVGGFLVALAKVKQSGLDGFFRISHEA</sequence>
<protein>
    <submittedName>
        <fullName evidence="6">MFS monocarboxylate transporter</fullName>
    </submittedName>
</protein>
<proteinExistence type="inferred from homology"/>
<keyword evidence="4" id="KW-1133">Transmembrane helix</keyword>
<feature type="region of interest" description="Disordered" evidence="3">
    <location>
        <begin position="39"/>
        <end position="64"/>
    </location>
</feature>
<dbReference type="SUPFAM" id="SSF103473">
    <property type="entry name" value="MFS general substrate transporter"/>
    <property type="match status" value="1"/>
</dbReference>
<dbReference type="GO" id="GO:0016020">
    <property type="term" value="C:membrane"/>
    <property type="evidence" value="ECO:0007669"/>
    <property type="project" value="UniProtKB-SubCell"/>
</dbReference>
<feature type="transmembrane region" description="Helical" evidence="4">
    <location>
        <begin position="151"/>
        <end position="170"/>
    </location>
</feature>
<dbReference type="InterPro" id="IPR011701">
    <property type="entry name" value="MFS"/>
</dbReference>
<feature type="transmembrane region" description="Helical" evidence="4">
    <location>
        <begin position="243"/>
        <end position="263"/>
    </location>
</feature>
<comment type="subcellular location">
    <subcellularLocation>
        <location evidence="1">Membrane</location>
        <topology evidence="1">Multi-pass membrane protein</topology>
    </subcellularLocation>
</comment>
<feature type="compositionally biased region" description="Polar residues" evidence="3">
    <location>
        <begin position="54"/>
        <end position="64"/>
    </location>
</feature>
<keyword evidence="4" id="KW-0812">Transmembrane</keyword>
<feature type="transmembrane region" description="Helical" evidence="4">
    <location>
        <begin position="125"/>
        <end position="144"/>
    </location>
</feature>